<evidence type="ECO:0000313" key="4">
    <source>
        <dbReference type="Proteomes" id="UP000799779"/>
    </source>
</evidence>
<keyword evidence="4" id="KW-1185">Reference proteome</keyword>
<evidence type="ECO:0000259" key="2">
    <source>
        <dbReference type="Pfam" id="PF06985"/>
    </source>
</evidence>
<dbReference type="InterPro" id="IPR010730">
    <property type="entry name" value="HET"/>
</dbReference>
<dbReference type="AlphaFoldDB" id="A0A6A5WI53"/>
<feature type="non-terminal residue" evidence="3">
    <location>
        <position position="207"/>
    </location>
</feature>
<evidence type="ECO:0000256" key="1">
    <source>
        <dbReference type="SAM" id="MobiDB-lite"/>
    </source>
</evidence>
<feature type="compositionally biased region" description="Polar residues" evidence="1">
    <location>
        <begin position="20"/>
        <end position="36"/>
    </location>
</feature>
<feature type="domain" description="Heterokaryon incompatibility" evidence="2">
    <location>
        <begin position="79"/>
        <end position="207"/>
    </location>
</feature>
<dbReference type="PANTHER" id="PTHR24148">
    <property type="entry name" value="ANKYRIN REPEAT DOMAIN-CONTAINING PROTEIN 39 HOMOLOG-RELATED"/>
    <property type="match status" value="1"/>
</dbReference>
<organism evidence="3 4">
    <name type="scientific">Amniculicola lignicola CBS 123094</name>
    <dbReference type="NCBI Taxonomy" id="1392246"/>
    <lineage>
        <taxon>Eukaryota</taxon>
        <taxon>Fungi</taxon>
        <taxon>Dikarya</taxon>
        <taxon>Ascomycota</taxon>
        <taxon>Pezizomycotina</taxon>
        <taxon>Dothideomycetes</taxon>
        <taxon>Pleosporomycetidae</taxon>
        <taxon>Pleosporales</taxon>
        <taxon>Amniculicolaceae</taxon>
        <taxon>Amniculicola</taxon>
    </lineage>
</organism>
<sequence length="207" mass="23819">MECSTSKPRGKTDSRETAATRDSTSGQSEEVASNRTNFRYPPLSEKEIRVVHFEHMNNDDNIRGSFQVISLDRQQVRQYSALSYTWGNFNQEQYPITLDGQIFYVLANLFTALKTLLRCERSRVWWIDAICINQEDLDEKVHQQIPLMTEVYSRAQTVETWLGPNLNDGEHALQALASDGIGDSATMSVVNSVVKLLKRPWFERLWI</sequence>
<protein>
    <recommendedName>
        <fullName evidence="2">Heterokaryon incompatibility domain-containing protein</fullName>
    </recommendedName>
</protein>
<dbReference type="PANTHER" id="PTHR24148:SF64">
    <property type="entry name" value="HETEROKARYON INCOMPATIBILITY DOMAIN-CONTAINING PROTEIN"/>
    <property type="match status" value="1"/>
</dbReference>
<dbReference type="InterPro" id="IPR052895">
    <property type="entry name" value="HetReg/Transcr_Mod"/>
</dbReference>
<evidence type="ECO:0000313" key="3">
    <source>
        <dbReference type="EMBL" id="KAF2000489.1"/>
    </source>
</evidence>
<dbReference type="OrthoDB" id="3553147at2759"/>
<name>A0A6A5WI53_9PLEO</name>
<gene>
    <name evidence="3" type="ORF">P154DRAFT_434601</name>
</gene>
<dbReference type="Proteomes" id="UP000799779">
    <property type="component" value="Unassembled WGS sequence"/>
</dbReference>
<reference evidence="3" key="1">
    <citation type="journal article" date="2020" name="Stud. Mycol.">
        <title>101 Dothideomycetes genomes: a test case for predicting lifestyles and emergence of pathogens.</title>
        <authorList>
            <person name="Haridas S."/>
            <person name="Albert R."/>
            <person name="Binder M."/>
            <person name="Bloem J."/>
            <person name="Labutti K."/>
            <person name="Salamov A."/>
            <person name="Andreopoulos B."/>
            <person name="Baker S."/>
            <person name="Barry K."/>
            <person name="Bills G."/>
            <person name="Bluhm B."/>
            <person name="Cannon C."/>
            <person name="Castanera R."/>
            <person name="Culley D."/>
            <person name="Daum C."/>
            <person name="Ezra D."/>
            <person name="Gonzalez J."/>
            <person name="Henrissat B."/>
            <person name="Kuo A."/>
            <person name="Liang C."/>
            <person name="Lipzen A."/>
            <person name="Lutzoni F."/>
            <person name="Magnuson J."/>
            <person name="Mondo S."/>
            <person name="Nolan M."/>
            <person name="Ohm R."/>
            <person name="Pangilinan J."/>
            <person name="Park H.-J."/>
            <person name="Ramirez L."/>
            <person name="Alfaro M."/>
            <person name="Sun H."/>
            <person name="Tritt A."/>
            <person name="Yoshinaga Y."/>
            <person name="Zwiers L.-H."/>
            <person name="Turgeon B."/>
            <person name="Goodwin S."/>
            <person name="Spatafora J."/>
            <person name="Crous P."/>
            <person name="Grigoriev I."/>
        </authorList>
    </citation>
    <scope>NUCLEOTIDE SEQUENCE</scope>
    <source>
        <strain evidence="3">CBS 123094</strain>
    </source>
</reference>
<feature type="compositionally biased region" description="Basic and acidic residues" evidence="1">
    <location>
        <begin position="10"/>
        <end position="19"/>
    </location>
</feature>
<feature type="region of interest" description="Disordered" evidence="1">
    <location>
        <begin position="1"/>
        <end position="36"/>
    </location>
</feature>
<dbReference type="EMBL" id="ML977588">
    <property type="protein sequence ID" value="KAF2000489.1"/>
    <property type="molecule type" value="Genomic_DNA"/>
</dbReference>
<accession>A0A6A5WI53</accession>
<proteinExistence type="predicted"/>
<dbReference type="Pfam" id="PF06985">
    <property type="entry name" value="HET"/>
    <property type="match status" value="1"/>
</dbReference>